<evidence type="ECO:0000313" key="5">
    <source>
        <dbReference type="Proteomes" id="UP001522868"/>
    </source>
</evidence>
<dbReference type="SUPFAM" id="SSF51905">
    <property type="entry name" value="FAD/NAD(P)-binding domain"/>
    <property type="match status" value="1"/>
</dbReference>
<proteinExistence type="predicted"/>
<dbReference type="Proteomes" id="UP001522868">
    <property type="component" value="Unassembled WGS sequence"/>
</dbReference>
<dbReference type="Gene3D" id="3.50.50.60">
    <property type="entry name" value="FAD/NAD(P)-binding domain"/>
    <property type="match status" value="1"/>
</dbReference>
<sequence length="366" mass="38168">MRIAVIGGGPAGLAFAATARLSGLSAEVTVYERNRVEDTYGFGVILPSAALDTLRPTDPDTADALAGELVEWDEVTVHRGERPLSVGAPRLGALSRRTLLTALRRRCAELGVRVEEGAAAPGPDALAEAHDLVVAADGAGSATRTAWADRFGTETERTAPDYVWLGAERAFPGLTFLVADTAEGPVVAHTYPYAPDRSTFLVEVPGGGGLPDTAGLARLFAEPLAGARLLENRSRWSRFLQVRNTAWSHRNVVLLGDAAHTAHYSIGSGTRLALDDATALAGALCSEGSLPAALSAYEERRRPAVEHTQRIGRASADWFAGLAGTEGSAPEKFLLELLTRGGRISLGDLAAEAAGTAPVGTVTGSG</sequence>
<keyword evidence="4" id="KW-0503">Monooxygenase</keyword>
<dbReference type="PANTHER" id="PTHR43476:SF4">
    <property type="entry name" value="BLR0106 PROTEIN"/>
    <property type="match status" value="1"/>
</dbReference>
<dbReference type="PANTHER" id="PTHR43476">
    <property type="entry name" value="3-(3-HYDROXY-PHENYL)PROPIONATE/3-HYDROXYCINNAMIC ACID HYDROXYLASE"/>
    <property type="match status" value="1"/>
</dbReference>
<evidence type="ECO:0000256" key="2">
    <source>
        <dbReference type="ARBA" id="ARBA00023027"/>
    </source>
</evidence>
<dbReference type="InterPro" id="IPR050631">
    <property type="entry name" value="PheA/TfdB_FAD_monoxygenase"/>
</dbReference>
<dbReference type="InterPro" id="IPR002938">
    <property type="entry name" value="FAD-bd"/>
</dbReference>
<evidence type="ECO:0000313" key="4">
    <source>
        <dbReference type="EMBL" id="MCK8679514.1"/>
    </source>
</evidence>
<dbReference type="GO" id="GO:0004497">
    <property type="term" value="F:monooxygenase activity"/>
    <property type="evidence" value="ECO:0007669"/>
    <property type="project" value="UniProtKB-KW"/>
</dbReference>
<name>A0ABT0IDW2_9ACTN</name>
<dbReference type="RefSeq" id="WP_248635209.1">
    <property type="nucleotide sequence ID" value="NZ_JALPTH010000018.1"/>
</dbReference>
<dbReference type="Pfam" id="PF01494">
    <property type="entry name" value="FAD_binding_3"/>
    <property type="match status" value="1"/>
</dbReference>
<dbReference type="Gene3D" id="3.30.9.20">
    <property type="match status" value="1"/>
</dbReference>
<keyword evidence="5" id="KW-1185">Reference proteome</keyword>
<evidence type="ECO:0000256" key="1">
    <source>
        <dbReference type="ARBA" id="ARBA00023002"/>
    </source>
</evidence>
<dbReference type="EMBL" id="JALPTH010000018">
    <property type="protein sequence ID" value="MCK8679514.1"/>
    <property type="molecule type" value="Genomic_DNA"/>
</dbReference>
<reference evidence="4 5" key="1">
    <citation type="submission" date="2022-04" db="EMBL/GenBank/DDBJ databases">
        <title>Streptomyces sp. nov. LCR6-01 isolated from Lichen of Dirinaria sp.</title>
        <authorList>
            <person name="Kanchanasin P."/>
            <person name="Tanasupawat S."/>
            <person name="Phongsopitanun W."/>
        </authorList>
    </citation>
    <scope>NUCLEOTIDE SEQUENCE [LARGE SCALE GENOMIC DNA]</scope>
    <source>
        <strain evidence="4 5">LCR6-01</strain>
    </source>
</reference>
<keyword evidence="2" id="KW-0520">NAD</keyword>
<organism evidence="4 5">
    <name type="scientific">Streptomyces lichenis</name>
    <dbReference type="NCBI Taxonomy" id="2306967"/>
    <lineage>
        <taxon>Bacteria</taxon>
        <taxon>Bacillati</taxon>
        <taxon>Actinomycetota</taxon>
        <taxon>Actinomycetes</taxon>
        <taxon>Kitasatosporales</taxon>
        <taxon>Streptomycetaceae</taxon>
        <taxon>Streptomyces</taxon>
    </lineage>
</organism>
<evidence type="ECO:0000259" key="3">
    <source>
        <dbReference type="Pfam" id="PF01494"/>
    </source>
</evidence>
<feature type="domain" description="FAD-binding" evidence="3">
    <location>
        <begin position="241"/>
        <end position="307"/>
    </location>
</feature>
<keyword evidence="1" id="KW-0560">Oxidoreductase</keyword>
<accession>A0ABT0IDW2</accession>
<dbReference type="InterPro" id="IPR036188">
    <property type="entry name" value="FAD/NAD-bd_sf"/>
</dbReference>
<dbReference type="PRINTS" id="PR00420">
    <property type="entry name" value="RNGMNOXGNASE"/>
</dbReference>
<gene>
    <name evidence="4" type="ORF">M1O15_19375</name>
</gene>
<protein>
    <submittedName>
        <fullName evidence="4">FAD-dependent monooxygenase</fullName>
    </submittedName>
</protein>
<comment type="caution">
    <text evidence="4">The sequence shown here is derived from an EMBL/GenBank/DDBJ whole genome shotgun (WGS) entry which is preliminary data.</text>
</comment>